<name>A0ABS9UNA5_9BACT</name>
<evidence type="ECO:0000256" key="4">
    <source>
        <dbReference type="ARBA" id="ARBA00023163"/>
    </source>
</evidence>
<dbReference type="RefSeq" id="WP_241274602.1">
    <property type="nucleotide sequence ID" value="NZ_JAKZGS010000005.1"/>
</dbReference>
<dbReference type="Gene3D" id="1.10.1740.10">
    <property type="match status" value="1"/>
</dbReference>
<evidence type="ECO:0000256" key="3">
    <source>
        <dbReference type="ARBA" id="ARBA00023082"/>
    </source>
</evidence>
<evidence type="ECO:0000313" key="6">
    <source>
        <dbReference type="EMBL" id="MCH7398091.1"/>
    </source>
</evidence>
<keyword evidence="3" id="KW-0731">Sigma factor</keyword>
<evidence type="ECO:0000256" key="1">
    <source>
        <dbReference type="ARBA" id="ARBA00010641"/>
    </source>
</evidence>
<comment type="caution">
    <text evidence="6">The sequence shown here is derived from an EMBL/GenBank/DDBJ whole genome shotgun (WGS) entry which is preliminary data.</text>
</comment>
<dbReference type="InterPro" id="IPR039425">
    <property type="entry name" value="RNA_pol_sigma-70-like"/>
</dbReference>
<dbReference type="SUPFAM" id="SSF88946">
    <property type="entry name" value="Sigma2 domain of RNA polymerase sigma factors"/>
    <property type="match status" value="1"/>
</dbReference>
<reference evidence="6" key="1">
    <citation type="submission" date="2022-03" db="EMBL/GenBank/DDBJ databases">
        <title>De novo assembled genomes of Belliella spp. (Cyclobacteriaceae) strains.</title>
        <authorList>
            <person name="Szabo A."/>
            <person name="Korponai K."/>
            <person name="Felfoldi T."/>
        </authorList>
    </citation>
    <scope>NUCLEOTIDE SEQUENCE</scope>
    <source>
        <strain evidence="6">DSM 107340</strain>
    </source>
</reference>
<dbReference type="NCBIfam" id="TIGR02937">
    <property type="entry name" value="sigma70-ECF"/>
    <property type="match status" value="1"/>
</dbReference>
<dbReference type="CDD" id="cd06171">
    <property type="entry name" value="Sigma70_r4"/>
    <property type="match status" value="1"/>
</dbReference>
<evidence type="ECO:0000256" key="2">
    <source>
        <dbReference type="ARBA" id="ARBA00023015"/>
    </source>
</evidence>
<dbReference type="SUPFAM" id="SSF88659">
    <property type="entry name" value="Sigma3 and sigma4 domains of RNA polymerase sigma factors"/>
    <property type="match status" value="1"/>
</dbReference>
<keyword evidence="2" id="KW-0805">Transcription regulation</keyword>
<protein>
    <submittedName>
        <fullName evidence="6">Sigma-70 family RNA polymerase sigma factor</fullName>
    </submittedName>
</protein>
<keyword evidence="4" id="KW-0804">Transcription</keyword>
<dbReference type="Pfam" id="PF08281">
    <property type="entry name" value="Sigma70_r4_2"/>
    <property type="match status" value="1"/>
</dbReference>
<gene>
    <name evidence="6" type="ORF">MM236_08830</name>
</gene>
<dbReference type="EMBL" id="JAKZGS010000005">
    <property type="protein sequence ID" value="MCH7398091.1"/>
    <property type="molecule type" value="Genomic_DNA"/>
</dbReference>
<dbReference type="InterPro" id="IPR014284">
    <property type="entry name" value="RNA_pol_sigma-70_dom"/>
</dbReference>
<sequence length="200" mass="24124">MVNTNKPYIDHFKSNLDSKPKNNTSDTEIWDSFRSGSESAFITIYQNFFDKLYAYGWKISNSEDLVKDAIQDLFIELRKNRAKLGQTNSIKFYLFKSLKRKLIKEEGKWYSNLESIDANYFFDFNFSPEQLLIDRQMDEERTKKLNHAIRHLSPRKKEVIYYYFYEELSYKEIQEIMNLDNIKSVRNLIYKSISFLRETF</sequence>
<evidence type="ECO:0000259" key="5">
    <source>
        <dbReference type="Pfam" id="PF08281"/>
    </source>
</evidence>
<organism evidence="6 7">
    <name type="scientific">Belliella calami</name>
    <dbReference type="NCBI Taxonomy" id="2923436"/>
    <lineage>
        <taxon>Bacteria</taxon>
        <taxon>Pseudomonadati</taxon>
        <taxon>Bacteroidota</taxon>
        <taxon>Cytophagia</taxon>
        <taxon>Cytophagales</taxon>
        <taxon>Cyclobacteriaceae</taxon>
        <taxon>Belliella</taxon>
    </lineage>
</organism>
<dbReference type="InterPro" id="IPR036388">
    <property type="entry name" value="WH-like_DNA-bd_sf"/>
</dbReference>
<dbReference type="InterPro" id="IPR013325">
    <property type="entry name" value="RNA_pol_sigma_r2"/>
</dbReference>
<feature type="domain" description="RNA polymerase sigma factor 70 region 4 type 2" evidence="5">
    <location>
        <begin position="144"/>
        <end position="191"/>
    </location>
</feature>
<dbReference type="InterPro" id="IPR013324">
    <property type="entry name" value="RNA_pol_sigma_r3/r4-like"/>
</dbReference>
<dbReference type="InterPro" id="IPR013249">
    <property type="entry name" value="RNA_pol_sigma70_r4_t2"/>
</dbReference>
<dbReference type="PANTHER" id="PTHR43133">
    <property type="entry name" value="RNA POLYMERASE ECF-TYPE SIGMA FACTO"/>
    <property type="match status" value="1"/>
</dbReference>
<comment type="similarity">
    <text evidence="1">Belongs to the sigma-70 factor family. ECF subfamily.</text>
</comment>
<keyword evidence="7" id="KW-1185">Reference proteome</keyword>
<evidence type="ECO:0000313" key="7">
    <source>
        <dbReference type="Proteomes" id="UP001165488"/>
    </source>
</evidence>
<proteinExistence type="inferred from homology"/>
<dbReference type="PANTHER" id="PTHR43133:SF46">
    <property type="entry name" value="RNA POLYMERASE SIGMA-70 FACTOR ECF SUBFAMILY"/>
    <property type="match status" value="1"/>
</dbReference>
<dbReference type="Gene3D" id="1.10.10.10">
    <property type="entry name" value="Winged helix-like DNA-binding domain superfamily/Winged helix DNA-binding domain"/>
    <property type="match status" value="1"/>
</dbReference>
<accession>A0ABS9UNA5</accession>
<dbReference type="Proteomes" id="UP001165488">
    <property type="component" value="Unassembled WGS sequence"/>
</dbReference>